<protein>
    <submittedName>
        <fullName evidence="1">Uncharacterized protein</fullName>
    </submittedName>
</protein>
<sequence length="72" mass="8676">MKLKLEKNQLINNREIYKVDPNNLKKIIDDCYCKYVSKNKNNNLYEEISNLLGLYAYTKDKINIKPYIIIYQ</sequence>
<organism evidence="1">
    <name type="scientific">viral metagenome</name>
    <dbReference type="NCBI Taxonomy" id="1070528"/>
    <lineage>
        <taxon>unclassified sequences</taxon>
        <taxon>metagenomes</taxon>
        <taxon>organismal metagenomes</taxon>
    </lineage>
</organism>
<dbReference type="AlphaFoldDB" id="A0A6C0ECJ2"/>
<proteinExistence type="predicted"/>
<accession>A0A6C0ECJ2</accession>
<dbReference type="EMBL" id="MN739804">
    <property type="protein sequence ID" value="QHT26897.1"/>
    <property type="molecule type" value="Genomic_DNA"/>
</dbReference>
<evidence type="ECO:0000313" key="1">
    <source>
        <dbReference type="EMBL" id="QHT26897.1"/>
    </source>
</evidence>
<name>A0A6C0ECJ2_9ZZZZ</name>
<reference evidence="1" key="1">
    <citation type="journal article" date="2020" name="Nature">
        <title>Giant virus diversity and host interactions through global metagenomics.</title>
        <authorList>
            <person name="Schulz F."/>
            <person name="Roux S."/>
            <person name="Paez-Espino D."/>
            <person name="Jungbluth S."/>
            <person name="Walsh D.A."/>
            <person name="Denef V.J."/>
            <person name="McMahon K.D."/>
            <person name="Konstantinidis K.T."/>
            <person name="Eloe-Fadrosh E.A."/>
            <person name="Kyrpides N.C."/>
            <person name="Woyke T."/>
        </authorList>
    </citation>
    <scope>NUCLEOTIDE SEQUENCE</scope>
    <source>
        <strain evidence="1">GVMAG-M-3300023179-2</strain>
    </source>
</reference>